<organism evidence="2">
    <name type="scientific">Leptospirillum sp. Group II '5-way CG'</name>
    <dbReference type="NCBI Taxonomy" id="419541"/>
    <lineage>
        <taxon>Bacteria</taxon>
        <taxon>Pseudomonadati</taxon>
        <taxon>Nitrospirota</taxon>
        <taxon>Nitrospiria</taxon>
        <taxon>Nitrospirales</taxon>
        <taxon>Nitrospiraceae</taxon>
        <taxon>Leptospirillum</taxon>
    </lineage>
</organism>
<reference evidence="2" key="1">
    <citation type="journal article" date="2004" name="Nature">
        <title>Community structure and metabolism through reconstruction of microbial genomes from the environment.</title>
        <authorList>
            <person name="Tyson G.W."/>
            <person name="Chapman J."/>
            <person name="Hugenholtz P."/>
            <person name="Allen E.E."/>
            <person name="Ram R.J."/>
            <person name="Richardson P.M."/>
            <person name="Solovyev V.V."/>
            <person name="Rubin E.M."/>
            <person name="Rokhsar D.S."/>
            <person name="Banfield J.F."/>
        </authorList>
    </citation>
    <scope>NUCLEOTIDE SEQUENCE [LARGE SCALE GENOMIC DNA]</scope>
</reference>
<proteinExistence type="predicted"/>
<protein>
    <submittedName>
        <fullName evidence="2">Uncharacterized protein</fullName>
    </submittedName>
</protein>
<dbReference type="EMBL" id="DS995262">
    <property type="protein sequence ID" value="EDZ38192.1"/>
    <property type="molecule type" value="Genomic_DNA"/>
</dbReference>
<dbReference type="AlphaFoldDB" id="B6ARU6"/>
<evidence type="ECO:0000313" key="2">
    <source>
        <dbReference type="EMBL" id="EDZ38192.1"/>
    </source>
</evidence>
<gene>
    <name evidence="2" type="ORF">CGL2_11284012</name>
</gene>
<name>B6ARU6_9BACT</name>
<evidence type="ECO:0000256" key="1">
    <source>
        <dbReference type="SAM" id="MobiDB-lite"/>
    </source>
</evidence>
<sequence length="129" mass="14235">MKESRLSVIGTALPEAPAGRHRKPSFGAPKAREPGKNRATSNRPLALSCTAPKERLFPSWRRPDSVLRQARLQATLPFFCPEKDTRSEAGIPPPGYPEHSMMRGQVFRKTRKTWTSPIAPVSSGSTISL</sequence>
<reference evidence="2" key="2">
    <citation type="journal article" date="2008" name="PLoS Biol.">
        <title>Population genomic analysis of strain variation in Leptospirillum group II bacteria involved in acid mine drainage formation.</title>
        <authorList>
            <person name="Simmons S.L."/>
            <person name="Dibartolo G."/>
            <person name="Denef V.J."/>
            <person name="Goltsman D.S."/>
            <person name="Thelen M.P."/>
            <person name="Banfield J.F."/>
        </authorList>
    </citation>
    <scope>NUCLEOTIDE SEQUENCE [LARGE SCALE GENOMIC DNA]</scope>
</reference>
<accession>B6ARU6</accession>
<feature type="region of interest" description="Disordered" evidence="1">
    <location>
        <begin position="83"/>
        <end position="102"/>
    </location>
</feature>
<feature type="region of interest" description="Disordered" evidence="1">
    <location>
        <begin position="1"/>
        <end position="44"/>
    </location>
</feature>